<dbReference type="OrthoDB" id="8237056at2"/>
<dbReference type="AlphaFoldDB" id="A0A5C8PX18"/>
<dbReference type="RefSeq" id="WP_147845136.1">
    <property type="nucleotide sequence ID" value="NZ_VDUZ01000001.1"/>
</dbReference>
<name>A0A5C8PX18_9HYPH</name>
<reference evidence="3 4" key="1">
    <citation type="submission" date="2019-06" db="EMBL/GenBank/DDBJ databases">
        <title>New taxonomy in bacterial strain CC-CFT640, isolated from vineyard.</title>
        <authorList>
            <person name="Lin S.-Y."/>
            <person name="Tsai C.-F."/>
            <person name="Young C.-C."/>
        </authorList>
    </citation>
    <scope>NUCLEOTIDE SEQUENCE [LARGE SCALE GENOMIC DNA]</scope>
    <source>
        <strain evidence="3 4">CC-CFT640</strain>
    </source>
</reference>
<dbReference type="EMBL" id="VDUZ01000001">
    <property type="protein sequence ID" value="TXL82430.1"/>
    <property type="molecule type" value="Genomic_DNA"/>
</dbReference>
<organism evidence="3 4">
    <name type="scientific">Vineibacter terrae</name>
    <dbReference type="NCBI Taxonomy" id="2586908"/>
    <lineage>
        <taxon>Bacteria</taxon>
        <taxon>Pseudomonadati</taxon>
        <taxon>Pseudomonadota</taxon>
        <taxon>Alphaproteobacteria</taxon>
        <taxon>Hyphomicrobiales</taxon>
        <taxon>Vineibacter</taxon>
    </lineage>
</organism>
<feature type="chain" id="PRO_5022920564" evidence="2">
    <location>
        <begin position="24"/>
        <end position="87"/>
    </location>
</feature>
<protein>
    <submittedName>
        <fullName evidence="3">Uncharacterized protein</fullName>
    </submittedName>
</protein>
<keyword evidence="4" id="KW-1185">Reference proteome</keyword>
<evidence type="ECO:0000313" key="4">
    <source>
        <dbReference type="Proteomes" id="UP000321638"/>
    </source>
</evidence>
<feature type="region of interest" description="Disordered" evidence="1">
    <location>
        <begin position="15"/>
        <end position="87"/>
    </location>
</feature>
<feature type="compositionally biased region" description="Low complexity" evidence="1">
    <location>
        <begin position="30"/>
        <end position="44"/>
    </location>
</feature>
<dbReference type="Proteomes" id="UP000321638">
    <property type="component" value="Unassembled WGS sequence"/>
</dbReference>
<evidence type="ECO:0000313" key="3">
    <source>
        <dbReference type="EMBL" id="TXL82430.1"/>
    </source>
</evidence>
<keyword evidence="2" id="KW-0732">Signal</keyword>
<comment type="caution">
    <text evidence="3">The sequence shown here is derived from an EMBL/GenBank/DDBJ whole genome shotgun (WGS) entry which is preliminary data.</text>
</comment>
<evidence type="ECO:0000256" key="2">
    <source>
        <dbReference type="SAM" id="SignalP"/>
    </source>
</evidence>
<proteinExistence type="predicted"/>
<accession>A0A5C8PX18</accession>
<evidence type="ECO:0000256" key="1">
    <source>
        <dbReference type="SAM" id="MobiDB-lite"/>
    </source>
</evidence>
<feature type="compositionally biased region" description="Basic and acidic residues" evidence="1">
    <location>
        <begin position="47"/>
        <end position="61"/>
    </location>
</feature>
<feature type="signal peptide" evidence="2">
    <location>
        <begin position="1"/>
        <end position="23"/>
    </location>
</feature>
<gene>
    <name evidence="3" type="ORF">FHP25_01670</name>
</gene>
<sequence length="87" mass="8900">MHRAAAWALAVSAALSAPAAAQAPTPPPGRQAATSAPAAAAQPPLTGKERLSAKWMDEQRVDNCNVPPDKRGNRPRPDACAAAVATH</sequence>
<feature type="compositionally biased region" description="Basic and acidic residues" evidence="1">
    <location>
        <begin position="68"/>
        <end position="77"/>
    </location>
</feature>